<evidence type="ECO:0000313" key="9">
    <source>
        <dbReference type="EMBL" id="MCB8882846.1"/>
    </source>
</evidence>
<reference evidence="9 10" key="1">
    <citation type="journal article" date="2021" name="Microorganisms">
        <title>Acidisoma silvae sp. nov. and Acidisomacellulosilytica sp. nov., Two Acidophilic Bacteria Isolated from Decaying Wood, Hydrolyzing Cellulose and Producing Poly-3-hydroxybutyrate.</title>
        <authorList>
            <person name="Mieszkin S."/>
            <person name="Pouder E."/>
            <person name="Uroz S."/>
            <person name="Simon-Colin C."/>
            <person name="Alain K."/>
        </authorList>
    </citation>
    <scope>NUCLEOTIDE SEQUENCE [LARGE SCALE GENOMIC DNA]</scope>
    <source>
        <strain evidence="9 10">HW T5.17</strain>
    </source>
</reference>
<dbReference type="PANTHER" id="PTHR41523:SF8">
    <property type="entry name" value="ETHYLENE RESPONSE SENSOR PROTEIN"/>
    <property type="match status" value="1"/>
</dbReference>
<dbReference type="EC" id="2.7.13.3" evidence="2"/>
<dbReference type="InterPro" id="IPR011495">
    <property type="entry name" value="Sig_transdc_His_kin_sub2_dim/P"/>
</dbReference>
<keyword evidence="6 9" id="KW-0418">Kinase</keyword>
<keyword evidence="7" id="KW-0067">ATP-binding</keyword>
<dbReference type="RefSeq" id="WP_227309498.1">
    <property type="nucleotide sequence ID" value="NZ_JAESVA010000009.1"/>
</dbReference>
<comment type="caution">
    <text evidence="9">The sequence shown here is derived from an EMBL/GenBank/DDBJ whole genome shotgun (WGS) entry which is preliminary data.</text>
</comment>
<evidence type="ECO:0000256" key="7">
    <source>
        <dbReference type="ARBA" id="ARBA00022840"/>
    </source>
</evidence>
<dbReference type="GO" id="GO:0004673">
    <property type="term" value="F:protein histidine kinase activity"/>
    <property type="evidence" value="ECO:0007669"/>
    <property type="project" value="UniProtKB-EC"/>
</dbReference>
<dbReference type="Gene3D" id="3.30.450.20">
    <property type="entry name" value="PAS domain"/>
    <property type="match status" value="1"/>
</dbReference>
<dbReference type="AlphaFoldDB" id="A0A963Z5B4"/>
<evidence type="ECO:0000256" key="5">
    <source>
        <dbReference type="ARBA" id="ARBA00022741"/>
    </source>
</evidence>
<evidence type="ECO:0000256" key="4">
    <source>
        <dbReference type="ARBA" id="ARBA00022679"/>
    </source>
</evidence>
<evidence type="ECO:0000256" key="6">
    <source>
        <dbReference type="ARBA" id="ARBA00022777"/>
    </source>
</evidence>
<accession>A0A963Z5B4</accession>
<evidence type="ECO:0000256" key="1">
    <source>
        <dbReference type="ARBA" id="ARBA00000085"/>
    </source>
</evidence>
<dbReference type="PANTHER" id="PTHR41523">
    <property type="entry name" value="TWO-COMPONENT SYSTEM SENSOR PROTEIN"/>
    <property type="match status" value="1"/>
</dbReference>
<keyword evidence="10" id="KW-1185">Reference proteome</keyword>
<dbReference type="EMBL" id="JAESVA010000009">
    <property type="protein sequence ID" value="MCB8882846.1"/>
    <property type="molecule type" value="Genomic_DNA"/>
</dbReference>
<dbReference type="Pfam" id="PF07568">
    <property type="entry name" value="HisKA_2"/>
    <property type="match status" value="1"/>
</dbReference>
<name>A0A963Z5B4_9PROT</name>
<protein>
    <recommendedName>
        <fullName evidence="2">histidine kinase</fullName>
        <ecNumber evidence="2">2.7.13.3</ecNumber>
    </recommendedName>
</protein>
<evidence type="ECO:0000313" key="10">
    <source>
        <dbReference type="Proteomes" id="UP000721844"/>
    </source>
</evidence>
<keyword evidence="3" id="KW-0597">Phosphoprotein</keyword>
<gene>
    <name evidence="9" type="ORF">ACELLULO517_21550</name>
</gene>
<evidence type="ECO:0000259" key="8">
    <source>
        <dbReference type="Pfam" id="PF07568"/>
    </source>
</evidence>
<evidence type="ECO:0000256" key="2">
    <source>
        <dbReference type="ARBA" id="ARBA00012438"/>
    </source>
</evidence>
<organism evidence="9 10">
    <name type="scientific">Acidisoma cellulosilyticum</name>
    <dbReference type="NCBI Taxonomy" id="2802395"/>
    <lineage>
        <taxon>Bacteria</taxon>
        <taxon>Pseudomonadati</taxon>
        <taxon>Pseudomonadota</taxon>
        <taxon>Alphaproteobacteria</taxon>
        <taxon>Acetobacterales</taxon>
        <taxon>Acidocellaceae</taxon>
        <taxon>Acidisoma</taxon>
    </lineage>
</organism>
<sequence>MGSTLHQGQNTADERDGLVRELHHRVKNNLQIIVSLMNVQKRMLPPDRRGEIRFLEEHVQSMAAAYRVVYASGELTKVSIDELIREVVAGLVEVAGSRAHHVETARCEAHMMINLDQAITLGLYLAVVLPPIFDAAAAAGGVVALETHPKPNHVCLAVIAPVAIDPLFDVLRERLLDGHLKQLGAERLLGVVPSELHIDLPIS</sequence>
<keyword evidence="4" id="KW-0808">Transferase</keyword>
<proteinExistence type="predicted"/>
<dbReference type="Proteomes" id="UP000721844">
    <property type="component" value="Unassembled WGS sequence"/>
</dbReference>
<dbReference type="GO" id="GO:0005524">
    <property type="term" value="F:ATP binding"/>
    <property type="evidence" value="ECO:0007669"/>
    <property type="project" value="UniProtKB-KW"/>
</dbReference>
<evidence type="ECO:0000256" key="3">
    <source>
        <dbReference type="ARBA" id="ARBA00022553"/>
    </source>
</evidence>
<feature type="domain" description="Signal transduction histidine kinase subgroup 2 dimerisation and phosphoacceptor" evidence="8">
    <location>
        <begin position="21"/>
        <end position="93"/>
    </location>
</feature>
<keyword evidence="5" id="KW-0547">Nucleotide-binding</keyword>
<comment type="catalytic activity">
    <reaction evidence="1">
        <text>ATP + protein L-histidine = ADP + protein N-phospho-L-histidine.</text>
        <dbReference type="EC" id="2.7.13.3"/>
    </reaction>
</comment>